<dbReference type="Proteomes" id="UP001611450">
    <property type="component" value="Unassembled WGS sequence"/>
</dbReference>
<gene>
    <name evidence="1" type="ORF">ACH47G_33900</name>
</gene>
<sequence length="83" mass="9894">MLMLDLPDTCARMRCALAIHAVGKIEHSHERHRADTDRPQGRLAVIQRSAELEHWAAYQRRCLTTNLMRLFYHRRIMRTALRR</sequence>
<proteinExistence type="predicted"/>
<dbReference type="RefSeq" id="WP_396949259.1">
    <property type="nucleotide sequence ID" value="NZ_JBIRXV010000013.1"/>
</dbReference>
<evidence type="ECO:0000313" key="2">
    <source>
        <dbReference type="Proteomes" id="UP001611450"/>
    </source>
</evidence>
<reference evidence="1 2" key="1">
    <citation type="submission" date="2024-10" db="EMBL/GenBank/DDBJ databases">
        <title>The Natural Products Discovery Center: Release of the First 8490 Sequenced Strains for Exploring Actinobacteria Biosynthetic Diversity.</title>
        <authorList>
            <person name="Kalkreuter E."/>
            <person name="Kautsar S.A."/>
            <person name="Yang D."/>
            <person name="Bader C.D."/>
            <person name="Teijaro C.N."/>
            <person name="Fluegel L."/>
            <person name="Davis C.M."/>
            <person name="Simpson J.R."/>
            <person name="Lauterbach L."/>
            <person name="Steele A.D."/>
            <person name="Gui C."/>
            <person name="Meng S."/>
            <person name="Li G."/>
            <person name="Viehrig K."/>
            <person name="Ye F."/>
            <person name="Su P."/>
            <person name="Kiefer A.F."/>
            <person name="Nichols A."/>
            <person name="Cepeda A.J."/>
            <person name="Yan W."/>
            <person name="Fan B."/>
            <person name="Jiang Y."/>
            <person name="Adhikari A."/>
            <person name="Zheng C.-J."/>
            <person name="Schuster L."/>
            <person name="Cowan T.M."/>
            <person name="Smanski M.J."/>
            <person name="Chevrette M.G."/>
            <person name="De Carvalho L.P.S."/>
            <person name="Shen B."/>
        </authorList>
    </citation>
    <scope>NUCLEOTIDE SEQUENCE [LARGE SCALE GENOMIC DNA]</scope>
    <source>
        <strain evidence="1 2">NPDC019626</strain>
    </source>
</reference>
<comment type="caution">
    <text evidence="1">The sequence shown here is derived from an EMBL/GenBank/DDBJ whole genome shotgun (WGS) entry which is preliminary data.</text>
</comment>
<protein>
    <submittedName>
        <fullName evidence="1">Uncharacterized protein</fullName>
    </submittedName>
</protein>
<keyword evidence="2" id="KW-1185">Reference proteome</keyword>
<evidence type="ECO:0000313" key="1">
    <source>
        <dbReference type="EMBL" id="MFI2325500.1"/>
    </source>
</evidence>
<name>A0ABW7WR83_9NOCA</name>
<accession>A0ABW7WR83</accession>
<organism evidence="1 2">
    <name type="scientific">Nocardia beijingensis</name>
    <dbReference type="NCBI Taxonomy" id="95162"/>
    <lineage>
        <taxon>Bacteria</taxon>
        <taxon>Bacillati</taxon>
        <taxon>Actinomycetota</taxon>
        <taxon>Actinomycetes</taxon>
        <taxon>Mycobacteriales</taxon>
        <taxon>Nocardiaceae</taxon>
        <taxon>Nocardia</taxon>
    </lineage>
</organism>
<dbReference type="EMBL" id="JBIRXV010000013">
    <property type="protein sequence ID" value="MFI2325500.1"/>
    <property type="molecule type" value="Genomic_DNA"/>
</dbReference>